<dbReference type="AlphaFoldDB" id="A0A212FBE8"/>
<keyword evidence="5" id="KW-0238">DNA-binding</keyword>
<dbReference type="GO" id="GO:0001046">
    <property type="term" value="F:core promoter sequence-specific DNA binding"/>
    <property type="evidence" value="ECO:0007669"/>
    <property type="project" value="TreeGrafter"/>
</dbReference>
<evidence type="ECO:0000256" key="9">
    <source>
        <dbReference type="ARBA" id="ARBA00025958"/>
    </source>
</evidence>
<reference evidence="12 13" key="1">
    <citation type="journal article" date="2011" name="Cell">
        <title>The monarch butterfly genome yields insights into long-distance migration.</title>
        <authorList>
            <person name="Zhan S."/>
            <person name="Merlin C."/>
            <person name="Boore J.L."/>
            <person name="Reppert S.M."/>
        </authorList>
    </citation>
    <scope>NUCLEOTIDE SEQUENCE [LARGE SCALE GENOMIC DNA]</scope>
    <source>
        <strain evidence="12">F-2</strain>
    </source>
</reference>
<evidence type="ECO:0000256" key="5">
    <source>
        <dbReference type="ARBA" id="ARBA00023125"/>
    </source>
</evidence>
<evidence type="ECO:0000256" key="11">
    <source>
        <dbReference type="SAM" id="MobiDB-lite"/>
    </source>
</evidence>
<keyword evidence="6" id="KW-0804">Transcription</keyword>
<comment type="similarity">
    <text evidence="2">Belongs to the SNAPC3/SRD2 family.</text>
</comment>
<dbReference type="FunCoup" id="A0A212FBE8">
    <property type="interactions" value="501"/>
</dbReference>
<dbReference type="eggNOG" id="KOG2664">
    <property type="taxonomic scope" value="Eukaryota"/>
</dbReference>
<feature type="region of interest" description="Disordered" evidence="11">
    <location>
        <begin position="1"/>
        <end position="38"/>
    </location>
</feature>
<comment type="subcellular location">
    <subcellularLocation>
        <location evidence="1">Nucleus</location>
    </subcellularLocation>
</comment>
<dbReference type="Proteomes" id="UP000007151">
    <property type="component" value="Unassembled WGS sequence"/>
</dbReference>
<name>A0A212FBE8_DANPL</name>
<protein>
    <recommendedName>
        <fullName evidence="3">snRNA-activating protein complex subunit 3</fullName>
    </recommendedName>
    <alternativeName>
        <fullName evidence="10">Small nuclear RNA-activating complex polypeptide 3</fullName>
    </alternativeName>
</protein>
<dbReference type="GO" id="GO:0000978">
    <property type="term" value="F:RNA polymerase II cis-regulatory region sequence-specific DNA binding"/>
    <property type="evidence" value="ECO:0007669"/>
    <property type="project" value="TreeGrafter"/>
</dbReference>
<dbReference type="GO" id="GO:0042796">
    <property type="term" value="P:snRNA transcription by RNA polymerase III"/>
    <property type="evidence" value="ECO:0007669"/>
    <property type="project" value="TreeGrafter"/>
</dbReference>
<evidence type="ECO:0000256" key="1">
    <source>
        <dbReference type="ARBA" id="ARBA00004123"/>
    </source>
</evidence>
<dbReference type="Pfam" id="PF12251">
    <property type="entry name" value="SNAPC3"/>
    <property type="match status" value="1"/>
</dbReference>
<dbReference type="GO" id="GO:0003681">
    <property type="term" value="F:bent DNA binding"/>
    <property type="evidence" value="ECO:0007669"/>
    <property type="project" value="TreeGrafter"/>
</dbReference>
<gene>
    <name evidence="12" type="ORF">KGM_215418</name>
</gene>
<feature type="compositionally biased region" description="Polar residues" evidence="11">
    <location>
        <begin position="1"/>
        <end position="10"/>
    </location>
</feature>
<dbReference type="OrthoDB" id="46583at2759"/>
<comment type="caution">
    <text evidence="12">The sequence shown here is derived from an EMBL/GenBank/DDBJ whole genome shotgun (WGS) entry which is preliminary data.</text>
</comment>
<dbReference type="EMBL" id="AGBW02009347">
    <property type="protein sequence ID" value="OWR51043.1"/>
    <property type="molecule type" value="Genomic_DNA"/>
</dbReference>
<proteinExistence type="inferred from homology"/>
<dbReference type="KEGG" id="dpl:KGM_215418"/>
<evidence type="ECO:0000256" key="3">
    <source>
        <dbReference type="ARBA" id="ARBA00013634"/>
    </source>
</evidence>
<evidence type="ECO:0000256" key="6">
    <source>
        <dbReference type="ARBA" id="ARBA00023163"/>
    </source>
</evidence>
<dbReference type="GO" id="GO:0001006">
    <property type="term" value="F:RNA polymerase III type 3 promoter sequence-specific DNA binding"/>
    <property type="evidence" value="ECO:0007669"/>
    <property type="project" value="TreeGrafter"/>
</dbReference>
<organism evidence="12 13">
    <name type="scientific">Danaus plexippus plexippus</name>
    <dbReference type="NCBI Taxonomy" id="278856"/>
    <lineage>
        <taxon>Eukaryota</taxon>
        <taxon>Metazoa</taxon>
        <taxon>Ecdysozoa</taxon>
        <taxon>Arthropoda</taxon>
        <taxon>Hexapoda</taxon>
        <taxon>Insecta</taxon>
        <taxon>Pterygota</taxon>
        <taxon>Neoptera</taxon>
        <taxon>Endopterygota</taxon>
        <taxon>Lepidoptera</taxon>
        <taxon>Glossata</taxon>
        <taxon>Ditrysia</taxon>
        <taxon>Papilionoidea</taxon>
        <taxon>Nymphalidae</taxon>
        <taxon>Danainae</taxon>
        <taxon>Danaini</taxon>
        <taxon>Danaina</taxon>
        <taxon>Danaus</taxon>
        <taxon>Danaus</taxon>
    </lineage>
</organism>
<keyword evidence="7" id="KW-0539">Nucleus</keyword>
<sequence length="470" mass="53508">MEINTTTGVISNDEPGGVTENVENEGDSVSSQSTSSDCNTNREVLINAAADCYIDPNLKRNAKVSIFGEDKGPKLYPVKGNVVTPPIISKNLPVAFQFMPIYSKSASKDTIDEIQNNRVREYVGFDLSDNEYEKLEHFCSPEHLKIGNEIVMSTRYPIQGLLPCKEVDPEPRAGDNLCILKKLKLRLTKDVRNRYPNRMKYRAVRLLPLPNESNDYKISLSPLEPGKDLLFHVRVYRPFTYSGRDQNEKRYSRHSLFSSDMIMLGRQKLTVLRDRIVCANDVGMRVDVSDQPDELPTSSARDLFPSNFLFINNKFYVDTRPGCRDLSEPLRLWASTRGLGVFDHTHMDVRLDELEVKLGHPEVYVHQGNCEHLFTFSEIRLLNPTDPQKLVYYPYSTAVSQNQTIYCTTCAEFGAKWIVTGCEKVPFDPAFFCDTCLKIYLYKDGKKICDFKAYAYRGNDLNLLKPPAAV</sequence>
<evidence type="ECO:0000256" key="4">
    <source>
        <dbReference type="ARBA" id="ARBA00023015"/>
    </source>
</evidence>
<comment type="subunit">
    <text evidence="9">Part of the SNAPc complex composed of 5 subunits: SNAPC1, SNAPC2, SNAPC3, SNAPC4 and SNAPC5. SNAPC3 interacts with SNAPC1.</text>
</comment>
<evidence type="ECO:0000256" key="2">
    <source>
        <dbReference type="ARBA" id="ARBA00010410"/>
    </source>
</evidence>
<evidence type="ECO:0000313" key="12">
    <source>
        <dbReference type="EMBL" id="OWR51043.1"/>
    </source>
</evidence>
<keyword evidence="13" id="KW-1185">Reference proteome</keyword>
<dbReference type="InterPro" id="IPR022042">
    <property type="entry name" value="snRNA-activating_su3"/>
</dbReference>
<dbReference type="PANTHER" id="PTHR13421">
    <property type="entry name" value="SNRNA-ACTIVATING PROTEIN COMPLEX SUBUNIT 3"/>
    <property type="match status" value="1"/>
</dbReference>
<accession>A0A212FBE8</accession>
<evidence type="ECO:0000256" key="8">
    <source>
        <dbReference type="ARBA" id="ARBA00025193"/>
    </source>
</evidence>
<evidence type="ECO:0000256" key="10">
    <source>
        <dbReference type="ARBA" id="ARBA00029606"/>
    </source>
</evidence>
<dbReference type="GO" id="GO:0005634">
    <property type="term" value="C:nucleus"/>
    <property type="evidence" value="ECO:0007669"/>
    <property type="project" value="UniProtKB-SubCell"/>
</dbReference>
<evidence type="ECO:0000256" key="7">
    <source>
        <dbReference type="ARBA" id="ARBA00023242"/>
    </source>
</evidence>
<dbReference type="STRING" id="278856.A0A212FBE8"/>
<dbReference type="PANTHER" id="PTHR13421:SF16">
    <property type="entry name" value="SNRNA-ACTIVATING PROTEIN COMPLEX SUBUNIT 3"/>
    <property type="match status" value="1"/>
</dbReference>
<evidence type="ECO:0000313" key="13">
    <source>
        <dbReference type="Proteomes" id="UP000007151"/>
    </source>
</evidence>
<keyword evidence="4" id="KW-0805">Transcription regulation</keyword>
<dbReference type="GO" id="GO:0019185">
    <property type="term" value="C:snRNA-activating protein complex"/>
    <property type="evidence" value="ECO:0007669"/>
    <property type="project" value="TreeGrafter"/>
</dbReference>
<dbReference type="GO" id="GO:0042795">
    <property type="term" value="P:snRNA transcription by RNA polymerase II"/>
    <property type="evidence" value="ECO:0007669"/>
    <property type="project" value="TreeGrafter"/>
</dbReference>
<comment type="function">
    <text evidence="8">Part of the SNAPc complex required for the transcription of both RNA polymerase II and III small-nuclear RNA genes. Binds to the proximal sequence element (PSE), a non-TATA-box basal promoter element common to these 2 types of genes. Recruits TBP and BRF2 to the U6 snRNA TATA box.</text>
</comment>